<evidence type="ECO:0000256" key="5">
    <source>
        <dbReference type="ARBA" id="ARBA00022737"/>
    </source>
</evidence>
<dbReference type="OMA" id="VWSNIIC"/>
<dbReference type="PROSITE" id="PS50920">
    <property type="entry name" value="SOLCAR"/>
    <property type="match status" value="3"/>
</dbReference>
<dbReference type="InterPro" id="IPR002067">
    <property type="entry name" value="MCP"/>
</dbReference>
<dbReference type="eggNOG" id="KOG0753">
    <property type="taxonomic scope" value="Eukaryota"/>
</dbReference>
<evidence type="ECO:0000256" key="9">
    <source>
        <dbReference type="ARBA" id="ARBA00023136"/>
    </source>
</evidence>
<dbReference type="SUPFAM" id="SSF103506">
    <property type="entry name" value="Mitochondrial carrier"/>
    <property type="match status" value="1"/>
</dbReference>
<dbReference type="OrthoDB" id="756301at2759"/>
<sequence length="299" mass="32956">MDYKPFLYGGLASMTAELCTFPIDTTKTRLQLQGQVTDTKQKAIRYRGMFHAFFRITKEEGIRALFNGVSPALLRQATYGSLKLGIYHSLKRILVKDPKDETLFVNGFCGVVAGALGSAVCNPTDVLKIRMQAEYRAGAGSSKTSMLVAFGDMYRQEGIRGLYRGVGPTSQRAAVIAGVELPVYDSAKRFILDKKLMGDHPGTHFVASAIAGLAGAIASNPIDVAKTRMMNQRNLKVKTEGGPVLYRSASHCLVVTFRTEGFFALYRGFIPNFARLCPWNIVFFMAYEQYKIFGSSVLP</sequence>
<dbReference type="FunFam" id="1.50.40.10:FF:000006">
    <property type="entry name" value="brain mitochondrial carrier protein 1 isoform X1"/>
    <property type="match status" value="1"/>
</dbReference>
<dbReference type="PhylomeDB" id="A7S8H5"/>
<accession>A7S8H5</accession>
<feature type="repeat" description="Solcar" evidence="10">
    <location>
        <begin position="4"/>
        <end position="93"/>
    </location>
</feature>
<dbReference type="EMBL" id="DS469598">
    <property type="protein sequence ID" value="EDO39987.1"/>
    <property type="molecule type" value="Genomic_DNA"/>
</dbReference>
<evidence type="ECO:0000256" key="6">
    <source>
        <dbReference type="ARBA" id="ARBA00022792"/>
    </source>
</evidence>
<dbReference type="InParanoid" id="A7S8H5"/>
<comment type="subcellular location">
    <subcellularLocation>
        <location evidence="1">Mitochondrion inner membrane</location>
        <topology evidence="1">Multi-pass membrane protein</topology>
    </subcellularLocation>
</comment>
<keyword evidence="13" id="KW-1185">Reference proteome</keyword>
<name>A7S8H5_NEMVE</name>
<dbReference type="PANTHER" id="PTHR45618">
    <property type="entry name" value="MITOCHONDRIAL DICARBOXYLATE CARRIER-RELATED"/>
    <property type="match status" value="1"/>
</dbReference>
<evidence type="ECO:0000256" key="3">
    <source>
        <dbReference type="ARBA" id="ARBA00022448"/>
    </source>
</evidence>
<dbReference type="Pfam" id="PF00153">
    <property type="entry name" value="Mito_carr"/>
    <property type="match status" value="3"/>
</dbReference>
<protein>
    <submittedName>
        <fullName evidence="12">Uncharacterized protein</fullName>
    </submittedName>
</protein>
<dbReference type="Gene3D" id="1.50.40.10">
    <property type="entry name" value="Mitochondrial carrier domain"/>
    <property type="match status" value="1"/>
</dbReference>
<dbReference type="InterPro" id="IPR023395">
    <property type="entry name" value="MCP_dom_sf"/>
</dbReference>
<dbReference type="STRING" id="45351.A7S8H5"/>
<reference evidence="12 13" key="1">
    <citation type="journal article" date="2007" name="Science">
        <title>Sea anemone genome reveals ancestral eumetazoan gene repertoire and genomic organization.</title>
        <authorList>
            <person name="Putnam N.H."/>
            <person name="Srivastava M."/>
            <person name="Hellsten U."/>
            <person name="Dirks B."/>
            <person name="Chapman J."/>
            <person name="Salamov A."/>
            <person name="Terry A."/>
            <person name="Shapiro H."/>
            <person name="Lindquist E."/>
            <person name="Kapitonov V.V."/>
            <person name="Jurka J."/>
            <person name="Genikhovich G."/>
            <person name="Grigoriev I.V."/>
            <person name="Lucas S.M."/>
            <person name="Steele R.E."/>
            <person name="Finnerty J.R."/>
            <person name="Technau U."/>
            <person name="Martindale M.Q."/>
            <person name="Rokhsar D.S."/>
        </authorList>
    </citation>
    <scope>NUCLEOTIDE SEQUENCE [LARGE SCALE GENOMIC DNA]</scope>
    <source>
        <strain evidence="13">CH2 X CH6</strain>
    </source>
</reference>
<feature type="repeat" description="Solcar" evidence="10">
    <location>
        <begin position="199"/>
        <end position="293"/>
    </location>
</feature>
<proteinExistence type="inferred from homology"/>
<evidence type="ECO:0000313" key="12">
    <source>
        <dbReference type="EMBL" id="EDO39987.1"/>
    </source>
</evidence>
<evidence type="ECO:0000256" key="11">
    <source>
        <dbReference type="RuleBase" id="RU000488"/>
    </source>
</evidence>
<dbReference type="HOGENOM" id="CLU_015166_14_2_1"/>
<evidence type="ECO:0000313" key="13">
    <source>
        <dbReference type="Proteomes" id="UP000001593"/>
    </source>
</evidence>
<keyword evidence="3 11" id="KW-0813">Transport</keyword>
<dbReference type="InterPro" id="IPR018108">
    <property type="entry name" value="MCP_transmembrane"/>
</dbReference>
<keyword evidence="7" id="KW-1133">Transmembrane helix</keyword>
<dbReference type="KEGG" id="nve:5511632"/>
<evidence type="ECO:0000256" key="1">
    <source>
        <dbReference type="ARBA" id="ARBA00004448"/>
    </source>
</evidence>
<evidence type="ECO:0000256" key="10">
    <source>
        <dbReference type="PROSITE-ProRule" id="PRU00282"/>
    </source>
</evidence>
<feature type="repeat" description="Solcar" evidence="10">
    <location>
        <begin position="101"/>
        <end position="190"/>
    </location>
</feature>
<organism evidence="12 13">
    <name type="scientific">Nematostella vectensis</name>
    <name type="common">Starlet sea anemone</name>
    <dbReference type="NCBI Taxonomy" id="45351"/>
    <lineage>
        <taxon>Eukaryota</taxon>
        <taxon>Metazoa</taxon>
        <taxon>Cnidaria</taxon>
        <taxon>Anthozoa</taxon>
        <taxon>Hexacorallia</taxon>
        <taxon>Actiniaria</taxon>
        <taxon>Edwardsiidae</taxon>
        <taxon>Nematostella</taxon>
    </lineage>
</organism>
<dbReference type="GO" id="GO:0005743">
    <property type="term" value="C:mitochondrial inner membrane"/>
    <property type="evidence" value="ECO:0007669"/>
    <property type="project" value="UniProtKB-SubCell"/>
</dbReference>
<dbReference type="PRINTS" id="PR00926">
    <property type="entry name" value="MITOCARRIER"/>
</dbReference>
<keyword evidence="4 10" id="KW-0812">Transmembrane</keyword>
<gene>
    <name evidence="12" type="ORF">NEMVEDRAFT_v1g186944</name>
</gene>
<dbReference type="AlphaFoldDB" id="A7S8H5"/>
<keyword evidence="9 10" id="KW-0472">Membrane</keyword>
<keyword evidence="8" id="KW-0496">Mitochondrion</keyword>
<evidence type="ECO:0000256" key="8">
    <source>
        <dbReference type="ARBA" id="ARBA00023128"/>
    </source>
</evidence>
<evidence type="ECO:0000256" key="7">
    <source>
        <dbReference type="ARBA" id="ARBA00022989"/>
    </source>
</evidence>
<evidence type="ECO:0000256" key="2">
    <source>
        <dbReference type="ARBA" id="ARBA00006375"/>
    </source>
</evidence>
<keyword evidence="6" id="KW-0999">Mitochondrion inner membrane</keyword>
<dbReference type="GO" id="GO:0022857">
    <property type="term" value="F:transmembrane transporter activity"/>
    <property type="evidence" value="ECO:0000318"/>
    <property type="project" value="GO_Central"/>
</dbReference>
<dbReference type="Proteomes" id="UP000001593">
    <property type="component" value="Unassembled WGS sequence"/>
</dbReference>
<comment type="similarity">
    <text evidence="2 11">Belongs to the mitochondrial carrier (TC 2.A.29) family.</text>
</comment>
<dbReference type="InterPro" id="IPR050391">
    <property type="entry name" value="Mito_Metabolite_Transporter"/>
</dbReference>
<evidence type="ECO:0000256" key="4">
    <source>
        <dbReference type="ARBA" id="ARBA00022692"/>
    </source>
</evidence>
<keyword evidence="5" id="KW-0677">Repeat</keyword>